<reference evidence="2" key="1">
    <citation type="submission" date="2014-04" db="EMBL/GenBank/DDBJ databases">
        <authorList>
            <person name="Croucher N."/>
        </authorList>
    </citation>
    <scope>NUCLEOTIDE SEQUENCE</scope>
    <source>
        <strain evidence="2">R34-3019</strain>
    </source>
</reference>
<dbReference type="InterPro" id="IPR036249">
    <property type="entry name" value="Thioredoxin-like_sf"/>
</dbReference>
<dbReference type="PANTHER" id="PTHR13887:SF41">
    <property type="entry name" value="THIOREDOXIN SUPERFAMILY PROTEIN"/>
    <property type="match status" value="1"/>
</dbReference>
<protein>
    <submittedName>
        <fullName evidence="2">Putative phage-related chromosomal island protein</fullName>
    </submittedName>
</protein>
<name>A0A098AN04_STREE</name>
<dbReference type="CDD" id="cd03024">
    <property type="entry name" value="DsbA_FrnE"/>
    <property type="match status" value="1"/>
</dbReference>
<dbReference type="EMBL" id="LK020679">
    <property type="protein sequence ID" value="CDQ29862.1"/>
    <property type="molecule type" value="Genomic_DNA"/>
</dbReference>
<dbReference type="Pfam" id="PF01323">
    <property type="entry name" value="DSBA"/>
    <property type="match status" value="1"/>
</dbReference>
<proteinExistence type="predicted"/>
<sequence>MERKEGKNMEISYWSDIACPFCYIGASRMKRAMAAVGLNPEDLTMKAYQLNPNAPLETSETMLTEFATSHGMTTEQVKAQFAHMESMGNEEGLRIDMAGIIPTNTFSAHRLIKWSQKYLDKKDHQNFITALYYLYFEEHANIADHSVLLAVISEFDLPQEEAAQVLAGDAFADEVKRDILEAHQSGVQGAPFFVLNNKYGISGAQPYEYMLATLKKIQAEEGAQ</sequence>
<evidence type="ECO:0000313" key="2">
    <source>
        <dbReference type="EMBL" id="CDQ29862.1"/>
    </source>
</evidence>
<dbReference type="SUPFAM" id="SSF52833">
    <property type="entry name" value="Thioredoxin-like"/>
    <property type="match status" value="1"/>
</dbReference>
<accession>A0A098AN04</accession>
<dbReference type="InterPro" id="IPR001853">
    <property type="entry name" value="DSBA-like_thioredoxin_dom"/>
</dbReference>
<dbReference type="Gene3D" id="3.40.30.10">
    <property type="entry name" value="Glutaredoxin"/>
    <property type="match status" value="1"/>
</dbReference>
<reference evidence="2" key="2">
    <citation type="submission" date="2014-10" db="EMBL/GenBank/DDBJ databases">
        <title>Contrasting mechanisms driving short-term and long-term diversification of pneumococci.</title>
        <authorList>
            <person name="Croucher N.J."/>
            <person name="Coupland P.C."/>
            <person name="Stevenson A.E."/>
            <person name="Callendrello A."/>
            <person name="Bentley S.D."/>
            <person name="Hanage W.P."/>
        </authorList>
    </citation>
    <scope>NUCLEOTIDE SEQUENCE</scope>
    <source>
        <strain evidence="2">R34-3019</strain>
    </source>
</reference>
<dbReference type="AlphaFoldDB" id="A0A098AN04"/>
<feature type="domain" description="DSBA-like thioredoxin" evidence="1">
    <location>
        <begin position="11"/>
        <end position="213"/>
    </location>
</feature>
<evidence type="ECO:0000259" key="1">
    <source>
        <dbReference type="Pfam" id="PF01323"/>
    </source>
</evidence>
<organism evidence="2">
    <name type="scientific">Streptococcus pneumoniae</name>
    <dbReference type="NCBI Taxonomy" id="1313"/>
    <lineage>
        <taxon>Bacteria</taxon>
        <taxon>Bacillati</taxon>
        <taxon>Bacillota</taxon>
        <taxon>Bacilli</taxon>
        <taxon>Lactobacillales</taxon>
        <taxon>Streptococcaceae</taxon>
        <taxon>Streptococcus</taxon>
    </lineage>
</organism>
<dbReference type="GO" id="GO:0016491">
    <property type="term" value="F:oxidoreductase activity"/>
    <property type="evidence" value="ECO:0007669"/>
    <property type="project" value="InterPro"/>
</dbReference>
<dbReference type="PANTHER" id="PTHR13887">
    <property type="entry name" value="GLUTATHIONE S-TRANSFERASE KAPPA"/>
    <property type="match status" value="1"/>
</dbReference>